<dbReference type="InterPro" id="IPR000073">
    <property type="entry name" value="AB_hydrolase_1"/>
</dbReference>
<sequence length="307" mass="34044">MRHRGRSAAPDGSVRAVLIDGRWRHREVTANGIRFHLATGERFTRDRPLVVLLHGFGEFWWAWRHQLPALDAAGLSVAALDLRGYGATDKTPRGYRQSVTGLDVSAVIRSLGFASAHLVGHDWGGVAAWSTLAYAPEQVAGLATVAAPHPLRFPWRTMGPGLAWFQLPILPERVIMARDGAYVEWLLRRRTGPGSRTPSAVDARHYRQALRLWPSPHCALEYLRMFGRDQLRSDGRDYRRALQVPVRVPVLTVRGTADRLLPAAAMLPPPPYAPDDHRHREIAGAGHLPHEEAPEAVSAALVDWLTG</sequence>
<dbReference type="InterPro" id="IPR029058">
    <property type="entry name" value="AB_hydrolase_fold"/>
</dbReference>
<feature type="domain" description="AB hydrolase-1" evidence="2">
    <location>
        <begin position="48"/>
        <end position="294"/>
    </location>
</feature>
<evidence type="ECO:0000259" key="2">
    <source>
        <dbReference type="Pfam" id="PF00561"/>
    </source>
</evidence>
<keyword evidence="4" id="KW-1185">Reference proteome</keyword>
<name>A0ABP7EPI0_9ACTN</name>
<organism evidence="3 4">
    <name type="scientific">Microlunatus aurantiacus</name>
    <dbReference type="NCBI Taxonomy" id="446786"/>
    <lineage>
        <taxon>Bacteria</taxon>
        <taxon>Bacillati</taxon>
        <taxon>Actinomycetota</taxon>
        <taxon>Actinomycetes</taxon>
        <taxon>Propionibacteriales</taxon>
        <taxon>Propionibacteriaceae</taxon>
        <taxon>Microlunatus</taxon>
    </lineage>
</organism>
<dbReference type="RefSeq" id="WP_344814724.1">
    <property type="nucleotide sequence ID" value="NZ_BAAAYX010000035.1"/>
</dbReference>
<dbReference type="PANTHER" id="PTHR43329">
    <property type="entry name" value="EPOXIDE HYDROLASE"/>
    <property type="match status" value="1"/>
</dbReference>
<evidence type="ECO:0000313" key="4">
    <source>
        <dbReference type="Proteomes" id="UP001500051"/>
    </source>
</evidence>
<dbReference type="InterPro" id="IPR000639">
    <property type="entry name" value="Epox_hydrolase-like"/>
</dbReference>
<dbReference type="Gene3D" id="3.40.50.1820">
    <property type="entry name" value="alpha/beta hydrolase"/>
    <property type="match status" value="1"/>
</dbReference>
<comment type="caution">
    <text evidence="3">The sequence shown here is derived from an EMBL/GenBank/DDBJ whole genome shotgun (WGS) entry which is preliminary data.</text>
</comment>
<gene>
    <name evidence="3" type="ORF">GCM10022204_45110</name>
</gene>
<dbReference type="Proteomes" id="UP001500051">
    <property type="component" value="Unassembled WGS sequence"/>
</dbReference>
<dbReference type="GO" id="GO:0016787">
    <property type="term" value="F:hydrolase activity"/>
    <property type="evidence" value="ECO:0007669"/>
    <property type="project" value="UniProtKB-KW"/>
</dbReference>
<proteinExistence type="predicted"/>
<protein>
    <submittedName>
        <fullName evidence="3">Alpha/beta hydrolase</fullName>
    </submittedName>
</protein>
<evidence type="ECO:0000256" key="1">
    <source>
        <dbReference type="ARBA" id="ARBA00022801"/>
    </source>
</evidence>
<accession>A0ABP7EPI0</accession>
<dbReference type="PRINTS" id="PR00412">
    <property type="entry name" value="EPOXHYDRLASE"/>
</dbReference>
<dbReference type="EMBL" id="BAAAYX010000035">
    <property type="protein sequence ID" value="GAA3719986.1"/>
    <property type="molecule type" value="Genomic_DNA"/>
</dbReference>
<reference evidence="4" key="1">
    <citation type="journal article" date="2019" name="Int. J. Syst. Evol. Microbiol.">
        <title>The Global Catalogue of Microorganisms (GCM) 10K type strain sequencing project: providing services to taxonomists for standard genome sequencing and annotation.</title>
        <authorList>
            <consortium name="The Broad Institute Genomics Platform"/>
            <consortium name="The Broad Institute Genome Sequencing Center for Infectious Disease"/>
            <person name="Wu L."/>
            <person name="Ma J."/>
        </authorList>
    </citation>
    <scope>NUCLEOTIDE SEQUENCE [LARGE SCALE GENOMIC DNA]</scope>
    <source>
        <strain evidence="4">JCM 16548</strain>
    </source>
</reference>
<keyword evidence="1 3" id="KW-0378">Hydrolase</keyword>
<dbReference type="SUPFAM" id="SSF53474">
    <property type="entry name" value="alpha/beta-Hydrolases"/>
    <property type="match status" value="1"/>
</dbReference>
<evidence type="ECO:0000313" key="3">
    <source>
        <dbReference type="EMBL" id="GAA3719986.1"/>
    </source>
</evidence>
<dbReference type="Pfam" id="PF00561">
    <property type="entry name" value="Abhydrolase_1"/>
    <property type="match status" value="1"/>
</dbReference>